<dbReference type="GO" id="GO:0030288">
    <property type="term" value="C:outer membrane-bounded periplasmic space"/>
    <property type="evidence" value="ECO:0007669"/>
    <property type="project" value="UniProtKB-ARBA"/>
</dbReference>
<dbReference type="EMBL" id="QGGT01000002">
    <property type="protein sequence ID" value="PWK34778.1"/>
    <property type="molecule type" value="Genomic_DNA"/>
</dbReference>
<dbReference type="SUPFAM" id="SSF53850">
    <property type="entry name" value="Periplasmic binding protein-like II"/>
    <property type="match status" value="1"/>
</dbReference>
<gene>
    <name evidence="6" type="ORF">C7419_10251</name>
</gene>
<evidence type="ECO:0000256" key="1">
    <source>
        <dbReference type="ARBA" id="ARBA00005695"/>
    </source>
</evidence>
<dbReference type="GO" id="GO:0015833">
    <property type="term" value="P:peptide transport"/>
    <property type="evidence" value="ECO:0007669"/>
    <property type="project" value="TreeGrafter"/>
</dbReference>
<evidence type="ECO:0000313" key="7">
    <source>
        <dbReference type="Proteomes" id="UP000245754"/>
    </source>
</evidence>
<dbReference type="RefSeq" id="WP_109582880.1">
    <property type="nucleotide sequence ID" value="NZ_JBEFLL010000036.1"/>
</dbReference>
<name>A0A316EUE7_9BURK</name>
<dbReference type="Proteomes" id="UP000245754">
    <property type="component" value="Unassembled WGS sequence"/>
</dbReference>
<dbReference type="Pfam" id="PF00496">
    <property type="entry name" value="SBP_bac_5"/>
    <property type="match status" value="1"/>
</dbReference>
<feature type="chain" id="PRO_5016310526" evidence="4">
    <location>
        <begin position="31"/>
        <end position="517"/>
    </location>
</feature>
<dbReference type="GO" id="GO:0043190">
    <property type="term" value="C:ATP-binding cassette (ABC) transporter complex"/>
    <property type="evidence" value="ECO:0007669"/>
    <property type="project" value="InterPro"/>
</dbReference>
<proteinExistence type="inferred from homology"/>
<sequence length="517" mass="56380">MTLALPSPHRSFALTAIAAALLAVAGPASAIDGKPAADKQTVVVAITALPANLDPLIPPSVESAKYAWNAFDALYGFDRQGNLEPRLATGYDIGGDGLVWTFKLRKGVKFQNGDPFTADDVKFSMDRVLQPESKSTRRPFFAPIIESTTVKDPQTVVFRLKKKDGAFLNKLAGYLYIVPHKYVQSLPNADAFAQAPIGTGPWKIVRNQVGRELAFERFDGFWGTRPAVSRLVYKVVPEASSRASALLAGEVDLATEVLPTDLERLQANKGLSAEVVDGGSPLHIRIYSNDPASPLAKRDVRLALNYAVDKKALIKSVLRDQAAELNSLIPSSYPYGSNPSLKPFAFDIARAKQLLGDAGYAKGFDTSLTCPSNQPRVICETLAAYWGQVGVRTQIKVIDSVAYNRLNNTHQSGPLVVMGFGNAIYDPIHVIGGAATKDGTWSDYFNPEVEKLVAQVDGEPEKSKRDALFRQILQVTRDDGQAVLLAEPKVIYVKDPQLDWKPQVAGWSLNFREAAWK</sequence>
<feature type="signal peptide" evidence="4">
    <location>
        <begin position="1"/>
        <end position="30"/>
    </location>
</feature>
<organism evidence="6 7">
    <name type="scientific">Cupriavidus plantarum</name>
    <dbReference type="NCBI Taxonomy" id="942865"/>
    <lineage>
        <taxon>Bacteria</taxon>
        <taxon>Pseudomonadati</taxon>
        <taxon>Pseudomonadota</taxon>
        <taxon>Betaproteobacteria</taxon>
        <taxon>Burkholderiales</taxon>
        <taxon>Burkholderiaceae</taxon>
        <taxon>Cupriavidus</taxon>
    </lineage>
</organism>
<evidence type="ECO:0000256" key="2">
    <source>
        <dbReference type="ARBA" id="ARBA00022448"/>
    </source>
</evidence>
<comment type="caution">
    <text evidence="6">The sequence shown here is derived from an EMBL/GenBank/DDBJ whole genome shotgun (WGS) entry which is preliminary data.</text>
</comment>
<dbReference type="PIRSF" id="PIRSF002741">
    <property type="entry name" value="MppA"/>
    <property type="match status" value="1"/>
</dbReference>
<dbReference type="PANTHER" id="PTHR30290:SF9">
    <property type="entry name" value="OLIGOPEPTIDE-BINDING PROTEIN APPA"/>
    <property type="match status" value="1"/>
</dbReference>
<dbReference type="InterPro" id="IPR000914">
    <property type="entry name" value="SBP_5_dom"/>
</dbReference>
<comment type="similarity">
    <text evidence="1">Belongs to the bacterial solute-binding protein 5 family.</text>
</comment>
<evidence type="ECO:0000256" key="3">
    <source>
        <dbReference type="ARBA" id="ARBA00022729"/>
    </source>
</evidence>
<dbReference type="Gene3D" id="3.90.76.10">
    <property type="entry name" value="Dipeptide-binding Protein, Domain 1"/>
    <property type="match status" value="1"/>
</dbReference>
<dbReference type="InterPro" id="IPR023765">
    <property type="entry name" value="SBP_5_CS"/>
</dbReference>
<evidence type="ECO:0000313" key="6">
    <source>
        <dbReference type="EMBL" id="PWK34778.1"/>
    </source>
</evidence>
<dbReference type="CDD" id="cd00995">
    <property type="entry name" value="PBP2_NikA_DppA_OppA_like"/>
    <property type="match status" value="1"/>
</dbReference>
<dbReference type="GO" id="GO:1904680">
    <property type="term" value="F:peptide transmembrane transporter activity"/>
    <property type="evidence" value="ECO:0007669"/>
    <property type="project" value="TreeGrafter"/>
</dbReference>
<keyword evidence="3 4" id="KW-0732">Signal</keyword>
<protein>
    <submittedName>
        <fullName evidence="6">Peptide/nickel transport system substrate-binding protein</fullName>
    </submittedName>
</protein>
<dbReference type="Gene3D" id="3.10.105.10">
    <property type="entry name" value="Dipeptide-binding Protein, Domain 3"/>
    <property type="match status" value="1"/>
</dbReference>
<dbReference type="PANTHER" id="PTHR30290">
    <property type="entry name" value="PERIPLASMIC BINDING COMPONENT OF ABC TRANSPORTER"/>
    <property type="match status" value="1"/>
</dbReference>
<evidence type="ECO:0000259" key="5">
    <source>
        <dbReference type="Pfam" id="PF00496"/>
    </source>
</evidence>
<dbReference type="PROSITE" id="PS01040">
    <property type="entry name" value="SBP_BACTERIAL_5"/>
    <property type="match status" value="1"/>
</dbReference>
<feature type="domain" description="Solute-binding protein family 5" evidence="5">
    <location>
        <begin position="83"/>
        <end position="430"/>
    </location>
</feature>
<dbReference type="InterPro" id="IPR039424">
    <property type="entry name" value="SBP_5"/>
</dbReference>
<dbReference type="AlphaFoldDB" id="A0A316EUE7"/>
<evidence type="ECO:0000256" key="4">
    <source>
        <dbReference type="SAM" id="SignalP"/>
    </source>
</evidence>
<dbReference type="InterPro" id="IPR030678">
    <property type="entry name" value="Peptide/Ni-bd"/>
</dbReference>
<reference evidence="6 7" key="1">
    <citation type="submission" date="2018-05" db="EMBL/GenBank/DDBJ databases">
        <title>Genomic Encyclopedia of Type Strains, Phase IV (KMG-V): Genome sequencing to study the core and pangenomes of soil and plant-associated prokaryotes.</title>
        <authorList>
            <person name="Whitman W."/>
        </authorList>
    </citation>
    <scope>NUCLEOTIDE SEQUENCE [LARGE SCALE GENOMIC DNA]</scope>
    <source>
        <strain evidence="6 7">SLV-132</strain>
    </source>
</reference>
<accession>A0A316EUE7</accession>
<keyword evidence="7" id="KW-1185">Reference proteome</keyword>
<keyword evidence="2" id="KW-0813">Transport</keyword>
<dbReference type="Gene3D" id="3.40.190.10">
    <property type="entry name" value="Periplasmic binding protein-like II"/>
    <property type="match status" value="1"/>
</dbReference>